<comment type="similarity">
    <text evidence="2 7">Belongs to the TRAFAC class translation factor GTPase superfamily. Classic translation factor GTPase family. EF-G/EF-2 subfamily.</text>
</comment>
<keyword evidence="7" id="KW-0963">Cytoplasm</keyword>
<keyword evidence="11" id="KW-1185">Reference proteome</keyword>
<comment type="function">
    <text evidence="7">Catalyzes the GTP-dependent ribosomal translocation step during translation elongation. During this step, the ribosome changes from the pre-translocational (PRE) to the post-translocational (POST) state as the newly formed A-site-bound peptidyl-tRNA and P-site-bound deacylated tRNA move to the P and E sites, respectively. Catalyzes the coordinated movement of the two tRNA molecules, the mRNA and conformational changes in the ribosome.</text>
</comment>
<dbReference type="InterPro" id="IPR000795">
    <property type="entry name" value="T_Tr_GTP-bd_dom"/>
</dbReference>
<dbReference type="SMART" id="SM00838">
    <property type="entry name" value="EFG_C"/>
    <property type="match status" value="1"/>
</dbReference>
<dbReference type="CDD" id="cd04088">
    <property type="entry name" value="EFG_mtEFG_II"/>
    <property type="match status" value="1"/>
</dbReference>
<dbReference type="GO" id="GO:0032790">
    <property type="term" value="P:ribosome disassembly"/>
    <property type="evidence" value="ECO:0007669"/>
    <property type="project" value="TreeGrafter"/>
</dbReference>
<dbReference type="OrthoDB" id="9804431at2"/>
<dbReference type="Gene3D" id="3.40.50.300">
    <property type="entry name" value="P-loop containing nucleotide triphosphate hydrolases"/>
    <property type="match status" value="1"/>
</dbReference>
<reference evidence="10 11" key="1">
    <citation type="journal article" date="2014" name="Genome Biol. Evol.">
        <title>Molecular evolution of the substrate utilization strategies and putative virulence factors in mosquito-associated Spiroplasma species.</title>
        <authorList>
            <person name="Chang T.H."/>
            <person name="Lo W.S."/>
            <person name="Ku C."/>
            <person name="Chen L.L."/>
            <person name="Kuo C.H."/>
        </authorList>
    </citation>
    <scope>NUCLEOTIDE SEQUENCE [LARGE SCALE GENOMIC DNA]</scope>
    <source>
        <strain evidence="10">AES-1</strain>
    </source>
</reference>
<protein>
    <recommendedName>
        <fullName evidence="7 8">Elongation factor G</fullName>
        <shortName evidence="7">EF-G</shortName>
    </recommendedName>
</protein>
<proteinExistence type="inferred from homology"/>
<dbReference type="GO" id="GO:0005737">
    <property type="term" value="C:cytoplasm"/>
    <property type="evidence" value="ECO:0007669"/>
    <property type="project" value="UniProtKB-SubCell"/>
</dbReference>
<dbReference type="InterPro" id="IPR031157">
    <property type="entry name" value="G_TR_CS"/>
</dbReference>
<dbReference type="CDD" id="cd16262">
    <property type="entry name" value="EFG_III"/>
    <property type="match status" value="1"/>
</dbReference>
<dbReference type="Gene3D" id="3.30.230.10">
    <property type="match status" value="1"/>
</dbReference>
<dbReference type="FunFam" id="3.30.70.240:FF:000001">
    <property type="entry name" value="Elongation factor G"/>
    <property type="match status" value="1"/>
</dbReference>
<sequence length="689" mass="76094">MPREFSLDMTRNFGIMAHIDAGKTTTTERILFHTGKIHKIGETHEGESQMDWMAQEQERGITITSAATTAFWKDHRFNIIDTPGHVDFTVEVERSLRVLDGAVAVLDGQSGVEPQTETVWRQATTYRVPRIVFVNKMDKTGADFLYSVKTIGDRLGAKASPIQLPIGAEDQFSGIIDLVEMKAWGFDGAAEEIAKEIEIPADLKATAEELRGQLIESAVEYDEELMMKFLDGGEITIPELKSAIRKGVISAEFFPVLAGSAFKNKGVKLLLDAVVDYLPTPLDVPAIKGILPDGTEAVRHSSDDEPFSALAFKIMTDPFVGKLTFFRVYSGVLNKGSYVLNATKDKKERVGRLLKMHANNREEIEQVYAGDIAAAVGLKDTTTGDTLTDEKNSIILESMVFPEPVIHLALEPKTKADQEKMGISLNKLSEEDPTFRTYTDEETGQTIIAGMGELHLDILVDRLKREFKVETNVGAPQVSYRETIRQATKAEGKYVKQSGGRGQYGHVVIEFEPNHDKGFEWVDKIVGGKISKEYINAARVGLENALQNGVVAGYPMIDVKATIVDGSYHDVDSNEMAYKIAASMALKEAAKRTNPVLLEPIMSVEVTVPDEYYGDVMGNISSKRGLIEGSEQRGNAQTVKAKVPLSEMFGYATELRSFTQGRGNYTMIFSHYNEAPKNIAEEIIKKAGK</sequence>
<gene>
    <name evidence="7 10" type="primary">fusA</name>
    <name evidence="10" type="ORF">SCULI_v1c10060</name>
</gene>
<dbReference type="NCBIfam" id="NF009381">
    <property type="entry name" value="PRK12740.1-5"/>
    <property type="match status" value="1"/>
</dbReference>
<feature type="binding site" evidence="7">
    <location>
        <begin position="135"/>
        <end position="138"/>
    </location>
    <ligand>
        <name>GTP</name>
        <dbReference type="ChEBI" id="CHEBI:37565"/>
    </ligand>
</feature>
<dbReference type="InterPro" id="IPR004161">
    <property type="entry name" value="EFTu-like_2"/>
</dbReference>
<dbReference type="eggNOG" id="COG0480">
    <property type="taxonomic scope" value="Bacteria"/>
</dbReference>
<dbReference type="InterPro" id="IPR047872">
    <property type="entry name" value="EFG_IV"/>
</dbReference>
<dbReference type="InterPro" id="IPR020568">
    <property type="entry name" value="Ribosomal_Su5_D2-typ_SF"/>
</dbReference>
<dbReference type="InterPro" id="IPR005517">
    <property type="entry name" value="Transl_elong_EFG/EF2_IV"/>
</dbReference>
<evidence type="ECO:0000256" key="1">
    <source>
        <dbReference type="ARBA" id="ARBA00004496"/>
    </source>
</evidence>
<dbReference type="HAMAP" id="MF_00054_B">
    <property type="entry name" value="EF_G_EF_2_B"/>
    <property type="match status" value="1"/>
</dbReference>
<accession>W6A8Q2</accession>
<dbReference type="InterPro" id="IPR014721">
    <property type="entry name" value="Ribsml_uS5_D2-typ_fold_subgr"/>
</dbReference>
<keyword evidence="4 7" id="KW-0251">Elongation factor</keyword>
<dbReference type="InterPro" id="IPR005225">
    <property type="entry name" value="Small_GTP-bd"/>
</dbReference>
<dbReference type="FunFam" id="3.40.50.300:FF:000029">
    <property type="entry name" value="Elongation factor G"/>
    <property type="match status" value="1"/>
</dbReference>
<dbReference type="PRINTS" id="PR00315">
    <property type="entry name" value="ELONGATNFCT"/>
</dbReference>
<dbReference type="Pfam" id="PF00679">
    <property type="entry name" value="EFG_C"/>
    <property type="match status" value="1"/>
</dbReference>
<organism evidence="10 11">
    <name type="scientific">Spiroplasma culicicola AES-1</name>
    <dbReference type="NCBI Taxonomy" id="1276246"/>
    <lineage>
        <taxon>Bacteria</taxon>
        <taxon>Bacillati</taxon>
        <taxon>Mycoplasmatota</taxon>
        <taxon>Mollicutes</taxon>
        <taxon>Entomoplasmatales</taxon>
        <taxon>Spiroplasmataceae</taxon>
        <taxon>Spiroplasma</taxon>
    </lineage>
</organism>
<dbReference type="InterPro" id="IPR004540">
    <property type="entry name" value="Transl_elong_EFG/EF2"/>
</dbReference>
<dbReference type="RefSeq" id="WP_025363568.1">
    <property type="nucleotide sequence ID" value="NZ_CP006681.1"/>
</dbReference>
<dbReference type="GO" id="GO:0003746">
    <property type="term" value="F:translation elongation factor activity"/>
    <property type="evidence" value="ECO:0007669"/>
    <property type="project" value="UniProtKB-UniRule"/>
</dbReference>
<dbReference type="InterPro" id="IPR000640">
    <property type="entry name" value="EFG_V-like"/>
</dbReference>
<dbReference type="NCBIfam" id="TIGR00231">
    <property type="entry name" value="small_GTP"/>
    <property type="match status" value="1"/>
</dbReference>
<dbReference type="NCBIfam" id="TIGR00484">
    <property type="entry name" value="EF-G"/>
    <property type="match status" value="1"/>
</dbReference>
<evidence type="ECO:0000313" key="10">
    <source>
        <dbReference type="EMBL" id="AHI53346.1"/>
    </source>
</evidence>
<dbReference type="Gene3D" id="3.30.70.240">
    <property type="match status" value="1"/>
</dbReference>
<dbReference type="Pfam" id="PF00009">
    <property type="entry name" value="GTP_EFTU"/>
    <property type="match status" value="1"/>
</dbReference>
<feature type="binding site" evidence="7">
    <location>
        <begin position="81"/>
        <end position="85"/>
    </location>
    <ligand>
        <name>GTP</name>
        <dbReference type="ChEBI" id="CHEBI:37565"/>
    </ligand>
</feature>
<feature type="binding site" evidence="7">
    <location>
        <begin position="17"/>
        <end position="24"/>
    </location>
    <ligand>
        <name>GTP</name>
        <dbReference type="ChEBI" id="CHEBI:37565"/>
    </ligand>
</feature>
<dbReference type="GO" id="GO:0005525">
    <property type="term" value="F:GTP binding"/>
    <property type="evidence" value="ECO:0007669"/>
    <property type="project" value="UniProtKB-UniRule"/>
</dbReference>
<name>W6A8Q2_9MOLU</name>
<dbReference type="SUPFAM" id="SSF54980">
    <property type="entry name" value="EF-G C-terminal domain-like"/>
    <property type="match status" value="2"/>
</dbReference>
<dbReference type="SUPFAM" id="SSF52540">
    <property type="entry name" value="P-loop containing nucleoside triphosphate hydrolases"/>
    <property type="match status" value="1"/>
</dbReference>
<dbReference type="FunFam" id="3.30.70.870:FF:000001">
    <property type="entry name" value="Elongation factor G"/>
    <property type="match status" value="1"/>
</dbReference>
<keyword evidence="3 7" id="KW-0547">Nucleotide-binding</keyword>
<dbReference type="STRING" id="1276246.SCULI_v1c10060"/>
<evidence type="ECO:0000256" key="3">
    <source>
        <dbReference type="ARBA" id="ARBA00022741"/>
    </source>
</evidence>
<dbReference type="AlphaFoldDB" id="W6A8Q2"/>
<dbReference type="Proteomes" id="UP000019267">
    <property type="component" value="Chromosome"/>
</dbReference>
<dbReference type="SMART" id="SM00889">
    <property type="entry name" value="EFG_IV"/>
    <property type="match status" value="1"/>
</dbReference>
<dbReference type="Pfam" id="PF03764">
    <property type="entry name" value="EFG_IV"/>
    <property type="match status" value="1"/>
</dbReference>
<dbReference type="Gene3D" id="3.30.70.870">
    <property type="entry name" value="Elongation Factor G (Translational Gtpase), domain 3"/>
    <property type="match status" value="1"/>
</dbReference>
<dbReference type="FunFam" id="3.30.230.10:FF:000003">
    <property type="entry name" value="Elongation factor G"/>
    <property type="match status" value="1"/>
</dbReference>
<dbReference type="Pfam" id="PF03144">
    <property type="entry name" value="GTP_EFTU_D2"/>
    <property type="match status" value="1"/>
</dbReference>
<dbReference type="PANTHER" id="PTHR43261">
    <property type="entry name" value="TRANSLATION ELONGATION FACTOR G-RELATED"/>
    <property type="match status" value="1"/>
</dbReference>
<dbReference type="InterPro" id="IPR027417">
    <property type="entry name" value="P-loop_NTPase"/>
</dbReference>
<evidence type="ECO:0000259" key="9">
    <source>
        <dbReference type="PROSITE" id="PS51722"/>
    </source>
</evidence>
<dbReference type="CDD" id="cd03713">
    <property type="entry name" value="EFG_mtEFG_C"/>
    <property type="match status" value="1"/>
</dbReference>
<keyword evidence="5 7" id="KW-0648">Protein biosynthesis</keyword>
<dbReference type="InterPro" id="IPR009000">
    <property type="entry name" value="Transl_B-barrel_sf"/>
</dbReference>
<dbReference type="InterPro" id="IPR009022">
    <property type="entry name" value="EFG_III"/>
</dbReference>
<dbReference type="InterPro" id="IPR035649">
    <property type="entry name" value="EFG_V"/>
</dbReference>
<dbReference type="EMBL" id="CP006681">
    <property type="protein sequence ID" value="AHI53346.1"/>
    <property type="molecule type" value="Genomic_DNA"/>
</dbReference>
<dbReference type="CDD" id="cd01434">
    <property type="entry name" value="EFG_mtEFG1_IV"/>
    <property type="match status" value="1"/>
</dbReference>
<dbReference type="Gene3D" id="2.40.30.10">
    <property type="entry name" value="Translation factors"/>
    <property type="match status" value="1"/>
</dbReference>
<dbReference type="PROSITE" id="PS51722">
    <property type="entry name" value="G_TR_2"/>
    <property type="match status" value="1"/>
</dbReference>
<keyword evidence="6 7" id="KW-0342">GTP-binding</keyword>
<evidence type="ECO:0000256" key="4">
    <source>
        <dbReference type="ARBA" id="ARBA00022768"/>
    </source>
</evidence>
<evidence type="ECO:0000313" key="11">
    <source>
        <dbReference type="Proteomes" id="UP000019267"/>
    </source>
</evidence>
<dbReference type="HOGENOM" id="CLU_002794_4_1_14"/>
<dbReference type="KEGG" id="scq:SCULI_v1c10060"/>
<feature type="domain" description="Tr-type G" evidence="9">
    <location>
        <begin position="8"/>
        <end position="282"/>
    </location>
</feature>
<evidence type="ECO:0000256" key="8">
    <source>
        <dbReference type="NCBIfam" id="TIGR00484"/>
    </source>
</evidence>
<dbReference type="PROSITE" id="PS00301">
    <property type="entry name" value="G_TR_1"/>
    <property type="match status" value="1"/>
</dbReference>
<dbReference type="SUPFAM" id="SSF50447">
    <property type="entry name" value="Translation proteins"/>
    <property type="match status" value="1"/>
</dbReference>
<evidence type="ECO:0000256" key="2">
    <source>
        <dbReference type="ARBA" id="ARBA00005870"/>
    </source>
</evidence>
<dbReference type="SUPFAM" id="SSF54211">
    <property type="entry name" value="Ribosomal protein S5 domain 2-like"/>
    <property type="match status" value="1"/>
</dbReference>
<dbReference type="InterPro" id="IPR041095">
    <property type="entry name" value="EFG_II"/>
</dbReference>
<dbReference type="Pfam" id="PF14492">
    <property type="entry name" value="EFG_III"/>
    <property type="match status" value="1"/>
</dbReference>
<comment type="subcellular location">
    <subcellularLocation>
        <location evidence="1 7">Cytoplasm</location>
    </subcellularLocation>
</comment>
<evidence type="ECO:0000256" key="7">
    <source>
        <dbReference type="HAMAP-Rule" id="MF_00054"/>
    </source>
</evidence>
<dbReference type="InterPro" id="IPR035647">
    <property type="entry name" value="EFG_III/V"/>
</dbReference>
<dbReference type="CDD" id="cd01886">
    <property type="entry name" value="EF-G"/>
    <property type="match status" value="1"/>
</dbReference>
<evidence type="ECO:0000256" key="6">
    <source>
        <dbReference type="ARBA" id="ARBA00023134"/>
    </source>
</evidence>
<evidence type="ECO:0000256" key="5">
    <source>
        <dbReference type="ARBA" id="ARBA00022917"/>
    </source>
</evidence>
<dbReference type="PANTHER" id="PTHR43261:SF1">
    <property type="entry name" value="RIBOSOME-RELEASING FACTOR 2, MITOCHONDRIAL"/>
    <property type="match status" value="1"/>
</dbReference>
<dbReference type="FunFam" id="2.40.30.10:FF:000006">
    <property type="entry name" value="Elongation factor G"/>
    <property type="match status" value="1"/>
</dbReference>
<dbReference type="PATRIC" id="fig|1276246.3.peg.1002"/>
<dbReference type="GO" id="GO:0003924">
    <property type="term" value="F:GTPase activity"/>
    <property type="evidence" value="ECO:0007669"/>
    <property type="project" value="InterPro"/>
</dbReference>